<keyword evidence="1" id="KW-1133">Transmembrane helix</keyword>
<gene>
    <name evidence="3" type="ORF">J1C47_21595</name>
</gene>
<keyword evidence="1" id="KW-0472">Membrane</keyword>
<keyword evidence="1" id="KW-0812">Transmembrane</keyword>
<evidence type="ECO:0000313" key="4">
    <source>
        <dbReference type="Proteomes" id="UP000664288"/>
    </source>
</evidence>
<dbReference type="EMBL" id="JAFMPY010000035">
    <property type="protein sequence ID" value="MBO0906253.1"/>
    <property type="molecule type" value="Genomic_DNA"/>
</dbReference>
<feature type="domain" description="Putative Flp pilus-assembly TadG-like N-terminal" evidence="2">
    <location>
        <begin position="14"/>
        <end position="60"/>
    </location>
</feature>
<dbReference type="InterPro" id="IPR028087">
    <property type="entry name" value="Tad_N"/>
</dbReference>
<evidence type="ECO:0000259" key="2">
    <source>
        <dbReference type="Pfam" id="PF13400"/>
    </source>
</evidence>
<accession>A0ABS3J9A5</accession>
<sequence>MPNLLRSFITCRRGNFAMLTALAMPLMLMAMGGVVNYSVAFSAQTRLQSAADSASLGGARELYLANTRPEILQSTIESMVAMSLGDEAKGVVTNVSFGTPTTDTAAKAEVLTEVTVELSMDLQPAFPVPGIDETIRTISALATARVSGGGRICMIALAATGNKSVDMSGDGKIIADTCAVYSNSVAKNGVSVMQAAKLSSELTCSAGGFAGPEANYAPLPLTDCPGVKDPLVSRPYEAPAHCDDEKLTIKDTNRNLFPGIYCGGVKLTDNANVVLLPGTYTFWDGALKVEKGARLTGEDVSLVFVGDKAGLEIKNDTEIALSAAKTGVMAGILIYADRDAAKARKFKIESRNARKMVGTIYVPNDKLTIGGDKDGDGQCDPDPITGLVEGLLGCDAEVGQYSEWTAIVAKEVEVTSGVKLVLNTDYEGSTVPVPAGVGPVGRNIALSR</sequence>
<protein>
    <submittedName>
        <fullName evidence="3">Pilus assembly protein</fullName>
    </submittedName>
</protein>
<dbReference type="Proteomes" id="UP000664288">
    <property type="component" value="Unassembled WGS sequence"/>
</dbReference>
<keyword evidence="4" id="KW-1185">Reference proteome</keyword>
<feature type="transmembrane region" description="Helical" evidence="1">
    <location>
        <begin position="16"/>
        <end position="39"/>
    </location>
</feature>
<proteinExistence type="predicted"/>
<reference evidence="3 4" key="1">
    <citation type="submission" date="2021-03" db="EMBL/GenBank/DDBJ databases">
        <title>Whole genome sequence of Jiella sp. MQZ13P-4.</title>
        <authorList>
            <person name="Tuo L."/>
        </authorList>
    </citation>
    <scope>NUCLEOTIDE SEQUENCE [LARGE SCALE GENOMIC DNA]</scope>
    <source>
        <strain evidence="3 4">MQZ13P-4</strain>
    </source>
</reference>
<dbReference type="RefSeq" id="WP_207352883.1">
    <property type="nucleotide sequence ID" value="NZ_JAFMPY010000035.1"/>
</dbReference>
<name>A0ABS3J9A5_9HYPH</name>
<dbReference type="Pfam" id="PF13400">
    <property type="entry name" value="Tad"/>
    <property type="match status" value="1"/>
</dbReference>
<comment type="caution">
    <text evidence="3">The sequence shown here is derived from an EMBL/GenBank/DDBJ whole genome shotgun (WGS) entry which is preliminary data.</text>
</comment>
<evidence type="ECO:0000313" key="3">
    <source>
        <dbReference type="EMBL" id="MBO0906253.1"/>
    </source>
</evidence>
<organism evidence="3 4">
    <name type="scientific">Jiella sonneratiae</name>
    <dbReference type="NCBI Taxonomy" id="2816856"/>
    <lineage>
        <taxon>Bacteria</taxon>
        <taxon>Pseudomonadati</taxon>
        <taxon>Pseudomonadota</taxon>
        <taxon>Alphaproteobacteria</taxon>
        <taxon>Hyphomicrobiales</taxon>
        <taxon>Aurantimonadaceae</taxon>
        <taxon>Jiella</taxon>
    </lineage>
</organism>
<evidence type="ECO:0000256" key="1">
    <source>
        <dbReference type="SAM" id="Phobius"/>
    </source>
</evidence>